<accession>A0A840VIQ5</accession>
<dbReference type="GO" id="GO:0016740">
    <property type="term" value="F:transferase activity"/>
    <property type="evidence" value="ECO:0007669"/>
    <property type="project" value="UniProtKB-KW"/>
</dbReference>
<dbReference type="InterPro" id="IPR000836">
    <property type="entry name" value="PRTase_dom"/>
</dbReference>
<gene>
    <name evidence="2" type="ORF">HNP71_001323</name>
</gene>
<sequence>MLFTDRADAGKKLAKRLLHLKDEKPMVLALPRGGVPVAFEVAKALAAPLDLVLVRKIGVPFQEEYALGAIADGGEPELVIDEDNRRSLNISEDYVAQAKAEALEEIERRRRVYLGNRAPVEIAGHTAIIVDDGIATGATMRAALRAVRRRNPARLVLAVPVAPPDSLWRLRAEADETICLHEPEHFSAVGQFYQNFGQTQDDEVIALLAQAERNTP</sequence>
<dbReference type="Gene3D" id="3.40.50.2020">
    <property type="match status" value="1"/>
</dbReference>
<feature type="domain" description="Phosphoribosyltransferase" evidence="1">
    <location>
        <begin position="9"/>
        <end position="192"/>
    </location>
</feature>
<reference evidence="2 3" key="1">
    <citation type="submission" date="2020-08" db="EMBL/GenBank/DDBJ databases">
        <title>Genomic Encyclopedia of Type Strains, Phase IV (KMG-IV): sequencing the most valuable type-strain genomes for metagenomic binning, comparative biology and taxonomic classification.</title>
        <authorList>
            <person name="Goeker M."/>
        </authorList>
    </citation>
    <scope>NUCLEOTIDE SEQUENCE [LARGE SCALE GENOMIC DNA]</scope>
    <source>
        <strain evidence="2 3">DSM 27026</strain>
    </source>
</reference>
<evidence type="ECO:0000313" key="3">
    <source>
        <dbReference type="Proteomes" id="UP000553706"/>
    </source>
</evidence>
<proteinExistence type="predicted"/>
<dbReference type="Gene3D" id="3.30.1310.20">
    <property type="entry name" value="PRTase-like"/>
    <property type="match status" value="1"/>
</dbReference>
<keyword evidence="3" id="KW-1185">Reference proteome</keyword>
<organism evidence="2 3">
    <name type="scientific">Acidocella aromatica</name>
    <dbReference type="NCBI Taxonomy" id="1303579"/>
    <lineage>
        <taxon>Bacteria</taxon>
        <taxon>Pseudomonadati</taxon>
        <taxon>Pseudomonadota</taxon>
        <taxon>Alphaproteobacteria</taxon>
        <taxon>Acetobacterales</taxon>
        <taxon>Acidocellaceae</taxon>
        <taxon>Acidocella</taxon>
    </lineage>
</organism>
<name>A0A840VIQ5_9PROT</name>
<dbReference type="Proteomes" id="UP000553706">
    <property type="component" value="Unassembled WGS sequence"/>
</dbReference>
<keyword evidence="2" id="KW-0808">Transferase</keyword>
<evidence type="ECO:0000313" key="2">
    <source>
        <dbReference type="EMBL" id="MBB5373065.1"/>
    </source>
</evidence>
<comment type="caution">
    <text evidence="2">The sequence shown here is derived from an EMBL/GenBank/DDBJ whole genome shotgun (WGS) entry which is preliminary data.</text>
</comment>
<dbReference type="RefSeq" id="WP_183266083.1">
    <property type="nucleotide sequence ID" value="NZ_JACHFJ010000004.1"/>
</dbReference>
<dbReference type="SUPFAM" id="SSF53271">
    <property type="entry name" value="PRTase-like"/>
    <property type="match status" value="1"/>
</dbReference>
<dbReference type="AlphaFoldDB" id="A0A840VIQ5"/>
<dbReference type="CDD" id="cd06223">
    <property type="entry name" value="PRTases_typeI"/>
    <property type="match status" value="1"/>
</dbReference>
<dbReference type="EMBL" id="JACHFJ010000004">
    <property type="protein sequence ID" value="MBB5373065.1"/>
    <property type="molecule type" value="Genomic_DNA"/>
</dbReference>
<dbReference type="InterPro" id="IPR029057">
    <property type="entry name" value="PRTase-like"/>
</dbReference>
<evidence type="ECO:0000259" key="1">
    <source>
        <dbReference type="Pfam" id="PF00156"/>
    </source>
</evidence>
<dbReference type="Pfam" id="PF00156">
    <property type="entry name" value="Pribosyltran"/>
    <property type="match status" value="1"/>
</dbReference>
<protein>
    <submittedName>
        <fullName evidence="2">Putative phosphoribosyl transferase</fullName>
    </submittedName>
</protein>